<evidence type="ECO:0000313" key="2">
    <source>
        <dbReference type="Proteomes" id="UP001271007"/>
    </source>
</evidence>
<evidence type="ECO:0000313" key="1">
    <source>
        <dbReference type="EMBL" id="KAK3045220.1"/>
    </source>
</evidence>
<protein>
    <submittedName>
        <fullName evidence="1">Uncharacterized protein</fullName>
    </submittedName>
</protein>
<dbReference type="Proteomes" id="UP001271007">
    <property type="component" value="Unassembled WGS sequence"/>
</dbReference>
<organism evidence="1 2">
    <name type="scientific">Extremus antarcticus</name>
    <dbReference type="NCBI Taxonomy" id="702011"/>
    <lineage>
        <taxon>Eukaryota</taxon>
        <taxon>Fungi</taxon>
        <taxon>Dikarya</taxon>
        <taxon>Ascomycota</taxon>
        <taxon>Pezizomycotina</taxon>
        <taxon>Dothideomycetes</taxon>
        <taxon>Dothideomycetidae</taxon>
        <taxon>Mycosphaerellales</taxon>
        <taxon>Extremaceae</taxon>
        <taxon>Extremus</taxon>
    </lineage>
</organism>
<dbReference type="EMBL" id="JAWDJX010000468">
    <property type="protein sequence ID" value="KAK3045220.1"/>
    <property type="molecule type" value="Genomic_DNA"/>
</dbReference>
<dbReference type="AlphaFoldDB" id="A0AAJ0D449"/>
<sequence length="143" mass="16330">MLKQPISSPISQGQPASEIKGICGGPVVVEAKCMSIDENQVKDLTKTLNTEQWQALIALYRILLYEDPDFLMATQHPSGTPAIRGLATEYYMPARMWRHGIHSFLEVLRHERPEFWEYMLAFIYLACQMMALLYETVAAFTDT</sequence>
<gene>
    <name evidence="1" type="ORF">LTR09_013076</name>
</gene>
<reference evidence="1" key="1">
    <citation type="submission" date="2023-04" db="EMBL/GenBank/DDBJ databases">
        <title>Black Yeasts Isolated from many extreme environments.</title>
        <authorList>
            <person name="Coleine C."/>
            <person name="Stajich J.E."/>
            <person name="Selbmann L."/>
        </authorList>
    </citation>
    <scope>NUCLEOTIDE SEQUENCE</scope>
    <source>
        <strain evidence="1">CCFEE 5312</strain>
    </source>
</reference>
<proteinExistence type="predicted"/>
<name>A0AAJ0D449_9PEZI</name>
<accession>A0AAJ0D449</accession>
<comment type="caution">
    <text evidence="1">The sequence shown here is derived from an EMBL/GenBank/DDBJ whole genome shotgun (WGS) entry which is preliminary data.</text>
</comment>
<keyword evidence="2" id="KW-1185">Reference proteome</keyword>